<dbReference type="PANTHER" id="PTHR43477:SF1">
    <property type="entry name" value="DIHYDROANTICAPSIN 7-DEHYDROGENASE"/>
    <property type="match status" value="1"/>
</dbReference>
<organism evidence="3 4">
    <name type="scientific">Erythrobacter westpacificensis</name>
    <dbReference type="NCBI Taxonomy" id="1055231"/>
    <lineage>
        <taxon>Bacteria</taxon>
        <taxon>Pseudomonadati</taxon>
        <taxon>Pseudomonadota</taxon>
        <taxon>Alphaproteobacteria</taxon>
        <taxon>Sphingomonadales</taxon>
        <taxon>Erythrobacteraceae</taxon>
        <taxon>Erythrobacter/Porphyrobacter group</taxon>
        <taxon>Erythrobacter</taxon>
    </lineage>
</organism>
<reference evidence="4" key="1">
    <citation type="journal article" date="2019" name="Int. J. Syst. Evol. Microbiol.">
        <title>The Global Catalogue of Microorganisms (GCM) 10K type strain sequencing project: providing services to taxonomists for standard genome sequencing and annotation.</title>
        <authorList>
            <consortium name="The Broad Institute Genomics Platform"/>
            <consortium name="The Broad Institute Genome Sequencing Center for Infectious Disease"/>
            <person name="Wu L."/>
            <person name="Ma J."/>
        </authorList>
    </citation>
    <scope>NUCLEOTIDE SEQUENCE [LARGE SCALE GENOMIC DNA]</scope>
    <source>
        <strain evidence="4">JCM 18014</strain>
    </source>
</reference>
<dbReference type="Pfam" id="PF13561">
    <property type="entry name" value="adh_short_C2"/>
    <property type="match status" value="1"/>
</dbReference>
<dbReference type="InterPro" id="IPR036291">
    <property type="entry name" value="NAD(P)-bd_dom_sf"/>
</dbReference>
<dbReference type="InterPro" id="IPR002347">
    <property type="entry name" value="SDR_fam"/>
</dbReference>
<dbReference type="PRINTS" id="PR00081">
    <property type="entry name" value="GDHRDH"/>
</dbReference>
<proteinExistence type="inferred from homology"/>
<evidence type="ECO:0000313" key="4">
    <source>
        <dbReference type="Proteomes" id="UP001500518"/>
    </source>
</evidence>
<dbReference type="Gene3D" id="3.40.50.720">
    <property type="entry name" value="NAD(P)-binding Rossmann-like Domain"/>
    <property type="match status" value="1"/>
</dbReference>
<dbReference type="SUPFAM" id="SSF51735">
    <property type="entry name" value="NAD(P)-binding Rossmann-fold domains"/>
    <property type="match status" value="1"/>
</dbReference>
<keyword evidence="4" id="KW-1185">Reference proteome</keyword>
<name>A0ABP9KPT5_9SPHN</name>
<dbReference type="PANTHER" id="PTHR43477">
    <property type="entry name" value="DIHYDROANTICAPSIN 7-DEHYDROGENASE"/>
    <property type="match status" value="1"/>
</dbReference>
<comment type="similarity">
    <text evidence="1">Belongs to the short-chain dehydrogenases/reductases (SDR) family.</text>
</comment>
<keyword evidence="2" id="KW-0560">Oxidoreductase</keyword>
<dbReference type="CDD" id="cd05233">
    <property type="entry name" value="SDR_c"/>
    <property type="match status" value="1"/>
</dbReference>
<dbReference type="InterPro" id="IPR051122">
    <property type="entry name" value="SDR_DHRS6-like"/>
</dbReference>
<sequence length="253" mass="26570">MRLMNKVAIVSGIAHGIGKETALRFAREGAQVIGCDINEEAVAVTAREAEQGGAPFASAQVVDMFDERKVETFMDAVGDEFGRIDVLVNSAAVVEFGWIDELPVEAFRKTMTGEVESVFLACKEAWPHLKKSQAASIINFASVAAHGAVRNLPQIAHAAGKGAVLAMTRQLALEGSPHGIRANCISPGMVVTPATEPALSAVPGLDDALKGKLMLGRYGAPDDIASGCLYLASDEASWVTGSDMVIDGGMTAW</sequence>
<evidence type="ECO:0000313" key="3">
    <source>
        <dbReference type="EMBL" id="GAA5063179.1"/>
    </source>
</evidence>
<evidence type="ECO:0000256" key="2">
    <source>
        <dbReference type="ARBA" id="ARBA00023002"/>
    </source>
</evidence>
<dbReference type="PRINTS" id="PR00080">
    <property type="entry name" value="SDRFAMILY"/>
</dbReference>
<comment type="caution">
    <text evidence="3">The sequence shown here is derived from an EMBL/GenBank/DDBJ whole genome shotgun (WGS) entry which is preliminary data.</text>
</comment>
<dbReference type="EMBL" id="BAABHV010000028">
    <property type="protein sequence ID" value="GAA5063179.1"/>
    <property type="molecule type" value="Genomic_DNA"/>
</dbReference>
<dbReference type="Proteomes" id="UP001500518">
    <property type="component" value="Unassembled WGS sequence"/>
</dbReference>
<accession>A0ABP9KPT5</accession>
<evidence type="ECO:0000256" key="1">
    <source>
        <dbReference type="ARBA" id="ARBA00006484"/>
    </source>
</evidence>
<gene>
    <name evidence="3" type="ORF">GCM10023208_34170</name>
</gene>
<protein>
    <submittedName>
        <fullName evidence="3">D-threitol dehydrogenase</fullName>
    </submittedName>
</protein>